<dbReference type="EMBL" id="JAQIZT010000002">
    <property type="protein sequence ID" value="KAJ7007524.1"/>
    <property type="molecule type" value="Genomic_DNA"/>
</dbReference>
<keyword evidence="2" id="KW-1185">Reference proteome</keyword>
<protein>
    <submittedName>
        <fullName evidence="1">Uncharacterized protein</fullName>
    </submittedName>
</protein>
<organism evidence="1 2">
    <name type="scientific">Populus alba x Populus x berolinensis</name>
    <dbReference type="NCBI Taxonomy" id="444605"/>
    <lineage>
        <taxon>Eukaryota</taxon>
        <taxon>Viridiplantae</taxon>
        <taxon>Streptophyta</taxon>
        <taxon>Embryophyta</taxon>
        <taxon>Tracheophyta</taxon>
        <taxon>Spermatophyta</taxon>
        <taxon>Magnoliopsida</taxon>
        <taxon>eudicotyledons</taxon>
        <taxon>Gunneridae</taxon>
        <taxon>Pentapetalae</taxon>
        <taxon>rosids</taxon>
        <taxon>fabids</taxon>
        <taxon>Malpighiales</taxon>
        <taxon>Salicaceae</taxon>
        <taxon>Saliceae</taxon>
        <taxon>Populus</taxon>
    </lineage>
</organism>
<evidence type="ECO:0000313" key="1">
    <source>
        <dbReference type="EMBL" id="KAJ7007524.1"/>
    </source>
</evidence>
<gene>
    <name evidence="1" type="ORF">NC653_006537</name>
</gene>
<evidence type="ECO:0000313" key="2">
    <source>
        <dbReference type="Proteomes" id="UP001164929"/>
    </source>
</evidence>
<dbReference type="AlphaFoldDB" id="A0AAD6WEH1"/>
<name>A0AAD6WEH1_9ROSI</name>
<sequence>MVQPQPPKVSLCFLCSKLEPVDGSTPARSVLGF</sequence>
<dbReference type="Proteomes" id="UP001164929">
    <property type="component" value="Chromosome 2"/>
</dbReference>
<accession>A0AAD6WEH1</accession>
<comment type="caution">
    <text evidence="1">The sequence shown here is derived from an EMBL/GenBank/DDBJ whole genome shotgun (WGS) entry which is preliminary data.</text>
</comment>
<proteinExistence type="predicted"/>
<reference evidence="1" key="1">
    <citation type="journal article" date="2023" name="Mol. Ecol. Resour.">
        <title>Chromosome-level genome assembly of a triploid poplar Populus alba 'Berolinensis'.</title>
        <authorList>
            <person name="Chen S."/>
            <person name="Yu Y."/>
            <person name="Wang X."/>
            <person name="Wang S."/>
            <person name="Zhang T."/>
            <person name="Zhou Y."/>
            <person name="He R."/>
            <person name="Meng N."/>
            <person name="Wang Y."/>
            <person name="Liu W."/>
            <person name="Liu Z."/>
            <person name="Liu J."/>
            <person name="Guo Q."/>
            <person name="Huang H."/>
            <person name="Sederoff R.R."/>
            <person name="Wang G."/>
            <person name="Qu G."/>
            <person name="Chen S."/>
        </authorList>
    </citation>
    <scope>NUCLEOTIDE SEQUENCE</scope>
    <source>
        <strain evidence="1">SC-2020</strain>
    </source>
</reference>